<keyword evidence="3" id="KW-0067">ATP-binding</keyword>
<evidence type="ECO:0000256" key="2">
    <source>
        <dbReference type="ARBA" id="ARBA00022777"/>
    </source>
</evidence>
<dbReference type="NCBIfam" id="NF001416">
    <property type="entry name" value="PRK00292.1-3"/>
    <property type="match status" value="1"/>
</dbReference>
<dbReference type="GO" id="GO:0005536">
    <property type="term" value="F:D-glucose binding"/>
    <property type="evidence" value="ECO:0007669"/>
    <property type="project" value="InterPro"/>
</dbReference>
<gene>
    <name evidence="3" type="primary">glk</name>
    <name evidence="5" type="ORF">DKW60_14455</name>
</gene>
<keyword evidence="1 3" id="KW-0808">Transferase</keyword>
<evidence type="ECO:0000256" key="3">
    <source>
        <dbReference type="HAMAP-Rule" id="MF_00524"/>
    </source>
</evidence>
<comment type="caution">
    <text evidence="5">The sequence shown here is derived from an EMBL/GenBank/DDBJ whole genome shotgun (WGS) entry which is preliminary data.</text>
</comment>
<keyword evidence="3" id="KW-0324">Glycolysis</keyword>
<accession>A0A317CB80</accession>
<feature type="binding site" evidence="3">
    <location>
        <begin position="29"/>
        <end position="34"/>
    </location>
    <ligand>
        <name>ATP</name>
        <dbReference type="ChEBI" id="CHEBI:30616"/>
    </ligand>
</feature>
<sequence length="339" mass="35847">MSAVHHVIHHSPEAVDIVGKAQSGMRLVADIGGTNARFALLSESGSIDHQMILACADYPDITTAIQHYLSQLGAPTIRQAALAIANPIAGDWVEMTNHQWAFSIQETCQALGFDEMIFKNDFTALAMSIPLLNAGDLHQIGGVAPSNKGSSVAVIGPGTGLGVSGLLKRGDQWVPVEGEGGHVSISPGTARECDILQLCWQQFPHVSAERLISGMGLQNLYQAICQLEGVEAKPLKPAEISAMGLSGEDACCSEALATFCCLLGSVAGDLVLTLGAFRGVYIGGGIVPKLGSYFETSGFRERFEAKGRFRKHLKQVPAFVINAKNPALYGISQAFSLSA</sequence>
<comment type="subcellular location">
    <subcellularLocation>
        <location evidence="3">Cytoplasm</location>
    </subcellularLocation>
</comment>
<dbReference type="NCBIfam" id="TIGR00749">
    <property type="entry name" value="glk"/>
    <property type="match status" value="1"/>
</dbReference>
<evidence type="ECO:0000313" key="6">
    <source>
        <dbReference type="Proteomes" id="UP000245539"/>
    </source>
</evidence>
<dbReference type="InterPro" id="IPR003836">
    <property type="entry name" value="Glucokinase"/>
</dbReference>
<comment type="catalytic activity">
    <reaction evidence="3">
        <text>D-glucose + ATP = D-glucose 6-phosphate + ADP + H(+)</text>
        <dbReference type="Rhea" id="RHEA:17825"/>
        <dbReference type="ChEBI" id="CHEBI:4167"/>
        <dbReference type="ChEBI" id="CHEBI:15378"/>
        <dbReference type="ChEBI" id="CHEBI:30616"/>
        <dbReference type="ChEBI" id="CHEBI:61548"/>
        <dbReference type="ChEBI" id="CHEBI:456216"/>
        <dbReference type="EC" id="2.7.1.2"/>
    </reaction>
</comment>
<keyword evidence="3" id="KW-0963">Cytoplasm</keyword>
<dbReference type="EC" id="2.7.1.2" evidence="3"/>
<keyword evidence="3" id="KW-0547">Nucleotide-binding</keyword>
<reference evidence="5 6" key="1">
    <citation type="submission" date="2018-05" db="EMBL/GenBank/DDBJ databases">
        <title>Leucothrix arctica sp. nov., isolated from Arctic seawater.</title>
        <authorList>
            <person name="Choi A."/>
            <person name="Baek K."/>
        </authorList>
    </citation>
    <scope>NUCLEOTIDE SEQUENCE [LARGE SCALE GENOMIC DNA]</scope>
    <source>
        <strain evidence="5 6">JCM 18388</strain>
    </source>
</reference>
<protein>
    <recommendedName>
        <fullName evidence="3">Glucokinase</fullName>
        <ecNumber evidence="3">2.7.1.2</ecNumber>
    </recommendedName>
    <alternativeName>
        <fullName evidence="3">Glucose kinase</fullName>
    </alternativeName>
</protein>
<dbReference type="Pfam" id="PF02685">
    <property type="entry name" value="Glucokinase"/>
    <property type="match status" value="1"/>
</dbReference>
<dbReference type="GO" id="GO:0006096">
    <property type="term" value="P:glycolytic process"/>
    <property type="evidence" value="ECO:0007669"/>
    <property type="project" value="UniProtKB-UniRule"/>
</dbReference>
<dbReference type="PANTHER" id="PTHR47690">
    <property type="entry name" value="GLUCOKINASE"/>
    <property type="match status" value="1"/>
</dbReference>
<keyword evidence="6" id="KW-1185">Reference proteome</keyword>
<dbReference type="SUPFAM" id="SSF53067">
    <property type="entry name" value="Actin-like ATPase domain"/>
    <property type="match status" value="1"/>
</dbReference>
<dbReference type="Gene3D" id="3.30.420.40">
    <property type="match status" value="1"/>
</dbReference>
<organism evidence="5 6">
    <name type="scientific">Leucothrix pacifica</name>
    <dbReference type="NCBI Taxonomy" id="1247513"/>
    <lineage>
        <taxon>Bacteria</taxon>
        <taxon>Pseudomonadati</taxon>
        <taxon>Pseudomonadota</taxon>
        <taxon>Gammaproteobacteria</taxon>
        <taxon>Thiotrichales</taxon>
        <taxon>Thiotrichaceae</taxon>
        <taxon>Leucothrix</taxon>
    </lineage>
</organism>
<dbReference type="HAMAP" id="MF_00524">
    <property type="entry name" value="Glucokinase"/>
    <property type="match status" value="1"/>
</dbReference>
<dbReference type="PANTHER" id="PTHR47690:SF1">
    <property type="entry name" value="GLUCOKINASE"/>
    <property type="match status" value="1"/>
</dbReference>
<dbReference type="CDD" id="cd24008">
    <property type="entry name" value="ASKHA_NBD_GLK"/>
    <property type="match status" value="1"/>
</dbReference>
<proteinExistence type="inferred from homology"/>
<dbReference type="InterPro" id="IPR043129">
    <property type="entry name" value="ATPase_NBD"/>
</dbReference>
<evidence type="ECO:0000313" key="5">
    <source>
        <dbReference type="EMBL" id="PWQ95617.1"/>
    </source>
</evidence>
<dbReference type="OrthoDB" id="9800595at2"/>
<dbReference type="GO" id="GO:0004340">
    <property type="term" value="F:glucokinase activity"/>
    <property type="evidence" value="ECO:0007669"/>
    <property type="project" value="UniProtKB-UniRule"/>
</dbReference>
<evidence type="ECO:0000256" key="4">
    <source>
        <dbReference type="RuleBase" id="RU004046"/>
    </source>
</evidence>
<keyword evidence="2 3" id="KW-0418">Kinase</keyword>
<dbReference type="AlphaFoldDB" id="A0A317CB80"/>
<comment type="similarity">
    <text evidence="3 4">Belongs to the bacterial glucokinase family.</text>
</comment>
<dbReference type="InterPro" id="IPR050201">
    <property type="entry name" value="Bacterial_glucokinase"/>
</dbReference>
<name>A0A317CB80_9GAMM</name>
<dbReference type="Proteomes" id="UP000245539">
    <property type="component" value="Unassembled WGS sequence"/>
</dbReference>
<dbReference type="EMBL" id="QGKM01000043">
    <property type="protein sequence ID" value="PWQ95617.1"/>
    <property type="molecule type" value="Genomic_DNA"/>
</dbReference>
<dbReference type="GO" id="GO:0005829">
    <property type="term" value="C:cytosol"/>
    <property type="evidence" value="ECO:0007669"/>
    <property type="project" value="TreeGrafter"/>
</dbReference>
<dbReference type="GO" id="GO:0005524">
    <property type="term" value="F:ATP binding"/>
    <property type="evidence" value="ECO:0007669"/>
    <property type="project" value="UniProtKB-UniRule"/>
</dbReference>
<dbReference type="RefSeq" id="WP_109838373.1">
    <property type="nucleotide sequence ID" value="NZ_QGKM01000043.1"/>
</dbReference>
<evidence type="ECO:0000256" key="1">
    <source>
        <dbReference type="ARBA" id="ARBA00022679"/>
    </source>
</evidence>
<dbReference type="Gene3D" id="3.40.367.20">
    <property type="match status" value="1"/>
</dbReference>